<organism evidence="1 2">
    <name type="scientific">Saprolegnia diclina (strain VS20)</name>
    <dbReference type="NCBI Taxonomy" id="1156394"/>
    <lineage>
        <taxon>Eukaryota</taxon>
        <taxon>Sar</taxon>
        <taxon>Stramenopiles</taxon>
        <taxon>Oomycota</taxon>
        <taxon>Saprolegniomycetes</taxon>
        <taxon>Saprolegniales</taxon>
        <taxon>Saprolegniaceae</taxon>
        <taxon>Saprolegnia</taxon>
    </lineage>
</organism>
<protein>
    <submittedName>
        <fullName evidence="1">Uncharacterized protein</fullName>
    </submittedName>
</protein>
<keyword evidence="2" id="KW-1185">Reference proteome</keyword>
<evidence type="ECO:0000313" key="2">
    <source>
        <dbReference type="Proteomes" id="UP000030762"/>
    </source>
</evidence>
<dbReference type="Proteomes" id="UP000030762">
    <property type="component" value="Unassembled WGS sequence"/>
</dbReference>
<dbReference type="EMBL" id="JH767267">
    <property type="protein sequence ID" value="EQC25571.1"/>
    <property type="molecule type" value="Genomic_DNA"/>
</dbReference>
<dbReference type="InParanoid" id="T0PTL7"/>
<dbReference type="AlphaFoldDB" id="T0PTL7"/>
<dbReference type="STRING" id="1156394.T0PTL7"/>
<accession>T0PTL7</accession>
<proteinExistence type="predicted"/>
<dbReference type="GeneID" id="19957316"/>
<dbReference type="OrthoDB" id="90465at2759"/>
<reference evidence="1 2" key="1">
    <citation type="submission" date="2012-04" db="EMBL/GenBank/DDBJ databases">
        <title>The Genome Sequence of Saprolegnia declina VS20.</title>
        <authorList>
            <consortium name="The Broad Institute Genome Sequencing Platform"/>
            <person name="Russ C."/>
            <person name="Nusbaum C."/>
            <person name="Tyler B."/>
            <person name="van West P."/>
            <person name="Dieguez-Uribeondo J."/>
            <person name="de Bruijn I."/>
            <person name="Tripathy S."/>
            <person name="Jiang R."/>
            <person name="Young S.K."/>
            <person name="Zeng Q."/>
            <person name="Gargeya S."/>
            <person name="Fitzgerald M."/>
            <person name="Haas B."/>
            <person name="Abouelleil A."/>
            <person name="Alvarado L."/>
            <person name="Arachchi H.M."/>
            <person name="Berlin A."/>
            <person name="Chapman S.B."/>
            <person name="Goldberg J."/>
            <person name="Griggs A."/>
            <person name="Gujja S."/>
            <person name="Hansen M."/>
            <person name="Howarth C."/>
            <person name="Imamovic A."/>
            <person name="Larimer J."/>
            <person name="McCowen C."/>
            <person name="Montmayeur A."/>
            <person name="Murphy C."/>
            <person name="Neiman D."/>
            <person name="Pearson M."/>
            <person name="Priest M."/>
            <person name="Roberts A."/>
            <person name="Saif S."/>
            <person name="Shea T."/>
            <person name="Sisk P."/>
            <person name="Sykes S."/>
            <person name="Wortman J."/>
            <person name="Nusbaum C."/>
            <person name="Birren B."/>
        </authorList>
    </citation>
    <scope>NUCLEOTIDE SEQUENCE [LARGE SCALE GENOMIC DNA]</scope>
    <source>
        <strain evidence="1 2">VS20</strain>
    </source>
</reference>
<dbReference type="VEuPathDB" id="FungiDB:SDRG_16589"/>
<name>T0PTL7_SAPDV</name>
<sequence>MGDIYNETVTVVEWINERNEKAALSFLKINLDDELVNDVDDIFEDMEPTNREYEGFMGNSGPSLEFTYQRTLLVLWPKTRALEVGGVDAALQQLDALIGADDIATARALLVRIAGFAGFARTPKPAQVANALKAAAALHALEPALVILRNLAAMPKPSTYMSSYGFHRQASTLDKVPAVLVASLGAFLTAFKWTSGMEQLVTKTVVPRLEAPAIVQLACTAPVAANALFVAVDWKDTQLPLASLQVLHDMCANGWLSTDVFLQLVNSAAPKYADVASLVQYAVEKKSTASAPLAVTLAKRPLDVAHAVAIADTMFSVPEAEPQFVRSLVAATTLKYADMVSLVALAATRKNQNLVPLAVALAKRPPDATHSITIASTLLLVPEAAPVFVESLKAKCGRRNDTIVKCVLRAARSAAGTSSSYIALAHFRLSLLPPANEPPPAFTWCQSNAFLPARPDVQAFLRGPTQRMVVSGFSGIAQARTFASMYFSKSDNISVTTTTFGTGKNARCEVIKTRAVFEETLRAWEQLHKEGKKLRELLSPKPLSSQPQPLGLSRRLLKDSRRCYR</sequence>
<evidence type="ECO:0000313" key="1">
    <source>
        <dbReference type="EMBL" id="EQC25571.1"/>
    </source>
</evidence>
<dbReference type="RefSeq" id="XP_008621027.1">
    <property type="nucleotide sequence ID" value="XM_008622805.1"/>
</dbReference>
<gene>
    <name evidence="1" type="ORF">SDRG_16589</name>
</gene>